<evidence type="ECO:0000256" key="8">
    <source>
        <dbReference type="SAM" id="Phobius"/>
    </source>
</evidence>
<name>A0A5R9L8F1_9ENTR</name>
<keyword evidence="2" id="KW-0813">Transport</keyword>
<dbReference type="InterPro" id="IPR050835">
    <property type="entry name" value="ABC_transporter_sub-D"/>
</dbReference>
<dbReference type="PROSITE" id="PS00211">
    <property type="entry name" value="ABC_TRANSPORTER_1"/>
    <property type="match status" value="1"/>
</dbReference>
<dbReference type="EMBL" id="VCHQ01000040">
    <property type="protein sequence ID" value="TLV04997.1"/>
    <property type="molecule type" value="Genomic_DNA"/>
</dbReference>
<dbReference type="PROSITE" id="PS50929">
    <property type="entry name" value="ABC_TM1F"/>
    <property type="match status" value="1"/>
</dbReference>
<feature type="transmembrane region" description="Helical" evidence="8">
    <location>
        <begin position="87"/>
        <end position="107"/>
    </location>
</feature>
<protein>
    <submittedName>
        <fullName evidence="11">ABC transporter ATP-binding protein/permease</fullName>
    </submittedName>
</protein>
<keyword evidence="6 8" id="KW-1133">Transmembrane helix</keyword>
<accession>A0A5R9L8F1</accession>
<organism evidence="11 12">
    <name type="scientific">Klebsiella indica</name>
    <dbReference type="NCBI Taxonomy" id="2582917"/>
    <lineage>
        <taxon>Bacteria</taxon>
        <taxon>Pseudomonadati</taxon>
        <taxon>Pseudomonadota</taxon>
        <taxon>Gammaproteobacteria</taxon>
        <taxon>Enterobacterales</taxon>
        <taxon>Enterobacteriaceae</taxon>
        <taxon>Klebsiella/Raoultella group</taxon>
        <taxon>Klebsiella</taxon>
    </lineage>
</organism>
<dbReference type="Proteomes" id="UP000307430">
    <property type="component" value="Unassembled WGS sequence"/>
</dbReference>
<dbReference type="InterPro" id="IPR017871">
    <property type="entry name" value="ABC_transporter-like_CS"/>
</dbReference>
<feature type="transmembrane region" description="Helical" evidence="8">
    <location>
        <begin position="46"/>
        <end position="67"/>
    </location>
</feature>
<evidence type="ECO:0000256" key="2">
    <source>
        <dbReference type="ARBA" id="ARBA00022448"/>
    </source>
</evidence>
<feature type="transmembrane region" description="Helical" evidence="8">
    <location>
        <begin position="189"/>
        <end position="208"/>
    </location>
</feature>
<dbReference type="PANTHER" id="PTHR11384">
    <property type="entry name" value="ATP-BINDING CASSETTE, SUB-FAMILY D MEMBER"/>
    <property type="match status" value="1"/>
</dbReference>
<feature type="transmembrane region" description="Helical" evidence="8">
    <location>
        <begin position="309"/>
        <end position="327"/>
    </location>
</feature>
<feature type="transmembrane region" description="Helical" evidence="8">
    <location>
        <begin position="266"/>
        <end position="297"/>
    </location>
</feature>
<dbReference type="AlphaFoldDB" id="A0A5R9L8F1"/>
<evidence type="ECO:0000256" key="7">
    <source>
        <dbReference type="ARBA" id="ARBA00023136"/>
    </source>
</evidence>
<dbReference type="Pfam" id="PF06472">
    <property type="entry name" value="ABC_membrane_2"/>
    <property type="match status" value="1"/>
</dbReference>
<dbReference type="Gene3D" id="3.40.50.300">
    <property type="entry name" value="P-loop containing nucleotide triphosphate hydrolases"/>
    <property type="match status" value="1"/>
</dbReference>
<dbReference type="InterPro" id="IPR027417">
    <property type="entry name" value="P-loop_NTPase"/>
</dbReference>
<feature type="domain" description="ABC transporter" evidence="9">
    <location>
        <begin position="371"/>
        <end position="588"/>
    </location>
</feature>
<keyword evidence="5 11" id="KW-0067">ATP-binding</keyword>
<keyword evidence="12" id="KW-1185">Reference proteome</keyword>
<comment type="subcellular location">
    <subcellularLocation>
        <location evidence="1">Cell membrane</location>
        <topology evidence="1">Multi-pass membrane protein</topology>
    </subcellularLocation>
</comment>
<dbReference type="RefSeq" id="WP_138363155.1">
    <property type="nucleotide sequence ID" value="NZ_VCHQ01000040.1"/>
</dbReference>
<feature type="domain" description="ABC transmembrane type-1" evidence="10">
    <location>
        <begin position="47"/>
        <end position="332"/>
    </location>
</feature>
<dbReference type="Gene3D" id="1.20.1560.10">
    <property type="entry name" value="ABC transporter type 1, transmembrane domain"/>
    <property type="match status" value="1"/>
</dbReference>
<dbReference type="InterPro" id="IPR036640">
    <property type="entry name" value="ABC1_TM_sf"/>
</dbReference>
<reference evidence="11 12" key="1">
    <citation type="submission" date="2019-05" db="EMBL/GenBank/DDBJ databases">
        <title>Genome sequence of Klebsiella sp strain TOUT106.</title>
        <authorList>
            <person name="Rahi P."/>
            <person name="Chaudhari D."/>
        </authorList>
    </citation>
    <scope>NUCLEOTIDE SEQUENCE [LARGE SCALE GENOMIC DNA]</scope>
    <source>
        <strain evidence="11 12">TOUT106</strain>
    </source>
</reference>
<evidence type="ECO:0000256" key="6">
    <source>
        <dbReference type="ARBA" id="ARBA00022989"/>
    </source>
</evidence>
<keyword evidence="4" id="KW-0547">Nucleotide-binding</keyword>
<dbReference type="SMART" id="SM00382">
    <property type="entry name" value="AAA"/>
    <property type="match status" value="1"/>
</dbReference>
<gene>
    <name evidence="11" type="ORF">FE839_23570</name>
</gene>
<dbReference type="InterPro" id="IPR003439">
    <property type="entry name" value="ABC_transporter-like_ATP-bd"/>
</dbReference>
<dbReference type="GO" id="GO:0005886">
    <property type="term" value="C:plasma membrane"/>
    <property type="evidence" value="ECO:0007669"/>
    <property type="project" value="UniProtKB-SubCell"/>
</dbReference>
<sequence>MASSSSYRDSLSPHDKDNYRLNKRFFQRLWRLIKPYWFRRSAWKPWLILGILLLSAGGFSIAGGYFSHLVAETTNALVNKSSFYWRLTIWMSFIGLLQSATMWYTIYIGGKLLLDWRQWLSQHLIDSYLRNRTYYEIQKDDTIDNPDERIQEEVSPFCQTVIGFPQYVVSSVVSIGVQASIIREISIPLFWSILAYAVVNTLVTLWVYSPTVRQNWDQTIANARWRTSLMHLRDNAETIAFYRGERSERQRLLKDLTTLAKTKMRIILYGLVLSLTDQISGVILKLLPLLFVVPLYFEGHVQFGTIDQAAAAAGMIVAGLSILSNYLPALTQSMPTVVRLAEIQEKFEALSDQHQPQRHTINKVLNDNVCLKSVDVYTPGGEQHLVHQLSLNVTPGEHLVIVGRTGVGKSSLLRVLAGLWQRGEGELAMPSLDQTMFIPQRPYMVMTDLRSQLLYPNQDIALDDATLRQVFITLGRPDFLDKQGGLDAIKDWRKVLSLGEQQLIAFARVLLRQPRFVFLDEATSALDLATEYHVYQCLARSKITFISVGHRKSILAFHKQKLELLPQGNWHLSQLPVPVASEQDLLEKVG</sequence>
<evidence type="ECO:0000256" key="3">
    <source>
        <dbReference type="ARBA" id="ARBA00022692"/>
    </source>
</evidence>
<dbReference type="GO" id="GO:0016887">
    <property type="term" value="F:ATP hydrolysis activity"/>
    <property type="evidence" value="ECO:0007669"/>
    <property type="project" value="InterPro"/>
</dbReference>
<proteinExistence type="predicted"/>
<evidence type="ECO:0000259" key="10">
    <source>
        <dbReference type="PROSITE" id="PS50929"/>
    </source>
</evidence>
<evidence type="ECO:0000259" key="9">
    <source>
        <dbReference type="PROSITE" id="PS50893"/>
    </source>
</evidence>
<dbReference type="GO" id="GO:0140359">
    <property type="term" value="F:ABC-type transporter activity"/>
    <property type="evidence" value="ECO:0007669"/>
    <property type="project" value="InterPro"/>
</dbReference>
<dbReference type="SUPFAM" id="SSF52540">
    <property type="entry name" value="P-loop containing nucleoside triphosphate hydrolases"/>
    <property type="match status" value="1"/>
</dbReference>
<dbReference type="CDD" id="cd03223">
    <property type="entry name" value="ABCD_peroxisomal_ALDP"/>
    <property type="match status" value="1"/>
</dbReference>
<keyword evidence="7 8" id="KW-0472">Membrane</keyword>
<evidence type="ECO:0000256" key="1">
    <source>
        <dbReference type="ARBA" id="ARBA00004651"/>
    </source>
</evidence>
<evidence type="ECO:0000313" key="12">
    <source>
        <dbReference type="Proteomes" id="UP000307430"/>
    </source>
</evidence>
<dbReference type="InterPro" id="IPR011527">
    <property type="entry name" value="ABC1_TM_dom"/>
</dbReference>
<evidence type="ECO:0000313" key="11">
    <source>
        <dbReference type="EMBL" id="TLV04997.1"/>
    </source>
</evidence>
<dbReference type="PROSITE" id="PS50893">
    <property type="entry name" value="ABC_TRANSPORTER_2"/>
    <property type="match status" value="1"/>
</dbReference>
<dbReference type="SUPFAM" id="SSF90123">
    <property type="entry name" value="ABC transporter transmembrane region"/>
    <property type="match status" value="1"/>
</dbReference>
<comment type="caution">
    <text evidence="11">The sequence shown here is derived from an EMBL/GenBank/DDBJ whole genome shotgun (WGS) entry which is preliminary data.</text>
</comment>
<dbReference type="Pfam" id="PF00005">
    <property type="entry name" value="ABC_tran"/>
    <property type="match status" value="1"/>
</dbReference>
<dbReference type="PANTHER" id="PTHR11384:SF59">
    <property type="entry name" value="LYSOSOMAL COBALAMIN TRANSPORTER ABCD4"/>
    <property type="match status" value="1"/>
</dbReference>
<dbReference type="InterPro" id="IPR003593">
    <property type="entry name" value="AAA+_ATPase"/>
</dbReference>
<keyword evidence="3 8" id="KW-0812">Transmembrane</keyword>
<dbReference type="GO" id="GO:0005524">
    <property type="term" value="F:ATP binding"/>
    <property type="evidence" value="ECO:0007669"/>
    <property type="project" value="UniProtKB-KW"/>
</dbReference>
<evidence type="ECO:0000256" key="5">
    <source>
        <dbReference type="ARBA" id="ARBA00022840"/>
    </source>
</evidence>
<evidence type="ECO:0000256" key="4">
    <source>
        <dbReference type="ARBA" id="ARBA00022741"/>
    </source>
</evidence>